<dbReference type="GO" id="GO:1990757">
    <property type="term" value="F:ubiquitin ligase activator activity"/>
    <property type="evidence" value="ECO:0007669"/>
    <property type="project" value="TreeGrafter"/>
</dbReference>
<reference evidence="8 9" key="1">
    <citation type="journal article" date="2018" name="Genome Biol. Evol.">
        <title>Multiple Roots of Fruiting Body Formation in Amoebozoa.</title>
        <authorList>
            <person name="Hillmann F."/>
            <person name="Forbes G."/>
            <person name="Novohradska S."/>
            <person name="Ferling I."/>
            <person name="Riege K."/>
            <person name="Groth M."/>
            <person name="Westermann M."/>
            <person name="Marz M."/>
            <person name="Spaller T."/>
            <person name="Winckler T."/>
            <person name="Schaap P."/>
            <person name="Glockner G."/>
        </authorList>
    </citation>
    <scope>NUCLEOTIDE SEQUENCE [LARGE SCALE GENOMIC DNA]</scope>
    <source>
        <strain evidence="8 9">Jena</strain>
    </source>
</reference>
<dbReference type="CDD" id="cd00200">
    <property type="entry name" value="WD40"/>
    <property type="match status" value="1"/>
</dbReference>
<feature type="domain" description="CDC20/Fizzy WD40" evidence="7">
    <location>
        <begin position="144"/>
        <end position="430"/>
    </location>
</feature>
<evidence type="ECO:0000256" key="1">
    <source>
        <dbReference type="ARBA" id="ARBA00006445"/>
    </source>
</evidence>
<dbReference type="FunCoup" id="A0A2P6MM72">
    <property type="interactions" value="44"/>
</dbReference>
<dbReference type="EMBL" id="MDYQ01000812">
    <property type="protein sequence ID" value="PRP72797.1"/>
    <property type="molecule type" value="Genomic_DNA"/>
</dbReference>
<dbReference type="SUPFAM" id="SSF50978">
    <property type="entry name" value="WD40 repeat-like"/>
    <property type="match status" value="1"/>
</dbReference>
<organism evidence="8 9">
    <name type="scientific">Planoprotostelium fungivorum</name>
    <dbReference type="NCBI Taxonomy" id="1890364"/>
    <lineage>
        <taxon>Eukaryota</taxon>
        <taxon>Amoebozoa</taxon>
        <taxon>Evosea</taxon>
        <taxon>Variosea</taxon>
        <taxon>Cavosteliida</taxon>
        <taxon>Cavosteliaceae</taxon>
        <taxon>Planoprotostelium</taxon>
    </lineage>
</organism>
<dbReference type="PROSITE" id="PS50294">
    <property type="entry name" value="WD_REPEATS_REGION"/>
    <property type="match status" value="1"/>
</dbReference>
<dbReference type="GO" id="GO:0005680">
    <property type="term" value="C:anaphase-promoting complex"/>
    <property type="evidence" value="ECO:0007669"/>
    <property type="project" value="TreeGrafter"/>
</dbReference>
<dbReference type="GO" id="GO:0010997">
    <property type="term" value="F:anaphase-promoting complex binding"/>
    <property type="evidence" value="ECO:0007669"/>
    <property type="project" value="InterPro"/>
</dbReference>
<dbReference type="InterPro" id="IPR019775">
    <property type="entry name" value="WD40_repeat_CS"/>
</dbReference>
<evidence type="ECO:0000256" key="5">
    <source>
        <dbReference type="PROSITE-ProRule" id="PRU00221"/>
    </source>
</evidence>
<feature type="repeat" description="WD" evidence="5">
    <location>
        <begin position="231"/>
        <end position="259"/>
    </location>
</feature>
<evidence type="ECO:0000256" key="3">
    <source>
        <dbReference type="ARBA" id="ARBA00022737"/>
    </source>
</evidence>
<evidence type="ECO:0000313" key="9">
    <source>
        <dbReference type="Proteomes" id="UP000241769"/>
    </source>
</evidence>
<sequence length="454" mass="49996">MVIGGCLHLVVQQQDRIHPPREFNFDCDQIYPSAIQFKCYVPPSYTLSTAVDEVKETYNMVLQTELFGSILSPPQALPTGPSDPQSSRLSTSPVRTNVLKYKSNRNNGTTDPLSSSLISPEGQKLLVSPRKLPRKIAKEPFKVLASPSISDDFYLNLVHWSHNNLLAVGLGSSVFLWNGHTGLVNRLCELSSNRSVTSVSWSSHNNTLAVGNTGGTVEVYDVGAQRLVRTFGGHRSRVGTIAWNPKTDVISTGSRDRSILHRDMRSPDDFIVRQELCGLKWSHEGERLASGGNDNQLLVWDVHSESPLLRFTEHTAAVKALAWSPHQRGILASGGGTADRCIRFWNSSTGQTLHHVDTGSQVCNLEWSKNVNELVSTHGYSQNQIIVWSYPQLTQIATLTGHKMRVLYLSISPDGQTVVTGAGDQTLRFWNIFPPARGATCGASASLSLRTDIR</sequence>
<protein>
    <recommendedName>
        <fullName evidence="7">CDC20/Fizzy WD40 domain-containing protein</fullName>
    </recommendedName>
</protein>
<dbReference type="InterPro" id="IPR033010">
    <property type="entry name" value="Cdc20/Fizzy"/>
</dbReference>
<evidence type="ECO:0000313" key="8">
    <source>
        <dbReference type="EMBL" id="PRP72797.1"/>
    </source>
</evidence>
<dbReference type="SMART" id="SM00320">
    <property type="entry name" value="WD40"/>
    <property type="match status" value="7"/>
</dbReference>
<comment type="caution">
    <text evidence="8">The sequence shown here is derived from an EMBL/GenBank/DDBJ whole genome shotgun (WGS) entry which is preliminary data.</text>
</comment>
<feature type="repeat" description="WD" evidence="5">
    <location>
        <begin position="399"/>
        <end position="432"/>
    </location>
</feature>
<keyword evidence="3" id="KW-0677">Repeat</keyword>
<gene>
    <name evidence="8" type="ORF">PROFUN_07697</name>
</gene>
<dbReference type="Gene3D" id="2.130.10.10">
    <property type="entry name" value="YVTN repeat-like/Quinoprotein amine dehydrogenase"/>
    <property type="match status" value="1"/>
</dbReference>
<dbReference type="InterPro" id="IPR001680">
    <property type="entry name" value="WD40_rpt"/>
</dbReference>
<dbReference type="OrthoDB" id="10263272at2759"/>
<dbReference type="GO" id="GO:1905786">
    <property type="term" value="P:positive regulation of anaphase-promoting complex-dependent catabolic process"/>
    <property type="evidence" value="ECO:0007669"/>
    <property type="project" value="TreeGrafter"/>
</dbReference>
<feature type="repeat" description="WD" evidence="5">
    <location>
        <begin position="279"/>
        <end position="310"/>
    </location>
</feature>
<evidence type="ECO:0000256" key="6">
    <source>
        <dbReference type="SAM" id="MobiDB-lite"/>
    </source>
</evidence>
<dbReference type="InterPro" id="IPR015943">
    <property type="entry name" value="WD40/YVTN_repeat-like_dom_sf"/>
</dbReference>
<dbReference type="InterPro" id="IPR056150">
    <property type="entry name" value="WD40_CDC20-Fz"/>
</dbReference>
<dbReference type="PANTHER" id="PTHR19918:SF1">
    <property type="entry name" value="FIZZY-RELATED PROTEIN HOMOLOG"/>
    <property type="match status" value="1"/>
</dbReference>
<keyword evidence="9" id="KW-1185">Reference proteome</keyword>
<dbReference type="PROSITE" id="PS00678">
    <property type="entry name" value="WD_REPEATS_1"/>
    <property type="match status" value="2"/>
</dbReference>
<comment type="similarity">
    <text evidence="1">Belongs to the WD repeat CDC20/Fizzy family.</text>
</comment>
<dbReference type="GO" id="GO:0031145">
    <property type="term" value="P:anaphase-promoting complex-dependent catabolic process"/>
    <property type="evidence" value="ECO:0007669"/>
    <property type="project" value="TreeGrafter"/>
</dbReference>
<dbReference type="Proteomes" id="UP000241769">
    <property type="component" value="Unassembled WGS sequence"/>
</dbReference>
<feature type="compositionally biased region" description="Polar residues" evidence="6">
    <location>
        <begin position="82"/>
        <end position="92"/>
    </location>
</feature>
<evidence type="ECO:0000259" key="7">
    <source>
        <dbReference type="Pfam" id="PF24807"/>
    </source>
</evidence>
<name>A0A2P6MM72_9EUKA</name>
<keyword evidence="2 5" id="KW-0853">WD repeat</keyword>
<dbReference type="InterPro" id="IPR036322">
    <property type="entry name" value="WD40_repeat_dom_sf"/>
</dbReference>
<dbReference type="STRING" id="1890364.A0A2P6MM72"/>
<dbReference type="InParanoid" id="A0A2P6MM72"/>
<keyword evidence="4" id="KW-0131">Cell cycle</keyword>
<proteinExistence type="inferred from homology"/>
<feature type="region of interest" description="Disordered" evidence="6">
    <location>
        <begin position="73"/>
        <end position="92"/>
    </location>
</feature>
<dbReference type="Pfam" id="PF24807">
    <property type="entry name" value="WD40_CDC20-Fz"/>
    <property type="match status" value="1"/>
</dbReference>
<dbReference type="PANTHER" id="PTHR19918">
    <property type="entry name" value="CELL DIVISION CYCLE 20 CDC20 FIZZY -RELATED"/>
    <property type="match status" value="1"/>
</dbReference>
<evidence type="ECO:0000256" key="4">
    <source>
        <dbReference type="ARBA" id="ARBA00023306"/>
    </source>
</evidence>
<evidence type="ECO:0000256" key="2">
    <source>
        <dbReference type="ARBA" id="ARBA00022574"/>
    </source>
</evidence>
<dbReference type="PROSITE" id="PS50082">
    <property type="entry name" value="WD_REPEATS_2"/>
    <property type="match status" value="3"/>
</dbReference>
<accession>A0A2P6MM72</accession>
<dbReference type="AlphaFoldDB" id="A0A2P6MM72"/>